<proteinExistence type="predicted"/>
<dbReference type="EMBL" id="JANVFT010000103">
    <property type="protein sequence ID" value="KAJ4468005.1"/>
    <property type="molecule type" value="Genomic_DNA"/>
</dbReference>
<feature type="compositionally biased region" description="Polar residues" evidence="1">
    <location>
        <begin position="152"/>
        <end position="164"/>
    </location>
</feature>
<keyword evidence="3" id="KW-1185">Reference proteome</keyword>
<name>A0ABQ8V4T4_9AGAR</name>
<gene>
    <name evidence="2" type="ORF">C8R41DRAFT_871249</name>
</gene>
<accession>A0ABQ8V4T4</accession>
<feature type="compositionally biased region" description="Basic and acidic residues" evidence="1">
    <location>
        <begin position="169"/>
        <end position="180"/>
    </location>
</feature>
<organism evidence="2 3">
    <name type="scientific">Lentinula lateritia</name>
    <dbReference type="NCBI Taxonomy" id="40482"/>
    <lineage>
        <taxon>Eukaryota</taxon>
        <taxon>Fungi</taxon>
        <taxon>Dikarya</taxon>
        <taxon>Basidiomycota</taxon>
        <taxon>Agaricomycotina</taxon>
        <taxon>Agaricomycetes</taxon>
        <taxon>Agaricomycetidae</taxon>
        <taxon>Agaricales</taxon>
        <taxon>Marasmiineae</taxon>
        <taxon>Omphalotaceae</taxon>
        <taxon>Lentinula</taxon>
    </lineage>
</organism>
<evidence type="ECO:0000256" key="1">
    <source>
        <dbReference type="SAM" id="MobiDB-lite"/>
    </source>
</evidence>
<evidence type="ECO:0000313" key="2">
    <source>
        <dbReference type="EMBL" id="KAJ4468005.1"/>
    </source>
</evidence>
<dbReference type="Proteomes" id="UP001150217">
    <property type="component" value="Unassembled WGS sequence"/>
</dbReference>
<comment type="caution">
    <text evidence="2">The sequence shown here is derived from an EMBL/GenBank/DDBJ whole genome shotgun (WGS) entry which is preliminary data.</text>
</comment>
<evidence type="ECO:0000313" key="3">
    <source>
        <dbReference type="Proteomes" id="UP001150217"/>
    </source>
</evidence>
<sequence>MSGPLGDGVYVSSQLDKLVIPHLRTEYRECTIAGDFDLLHSTSNPILYIKDFALGSRTALKGYIYTSRLPKDSHKTLATTILVAKGTNEDSVMGIPKKTESNRVTSVVCPARQVDLHPSQGCAKNSATVRWDQELPIIDWPKDLWMPFSKPTTGNVEASAPNSFTTEEVTGKGKGKEGDSGCHPLPQWVKELFTLLPLI</sequence>
<reference evidence="2" key="1">
    <citation type="submission" date="2022-08" db="EMBL/GenBank/DDBJ databases">
        <title>A Global Phylogenomic Analysis of the Shiitake Genus Lentinula.</title>
        <authorList>
            <consortium name="DOE Joint Genome Institute"/>
            <person name="Sierra-Patev S."/>
            <person name="Min B."/>
            <person name="Naranjo-Ortiz M."/>
            <person name="Looney B."/>
            <person name="Konkel Z."/>
            <person name="Slot J.C."/>
            <person name="Sakamoto Y."/>
            <person name="Steenwyk J.L."/>
            <person name="Rokas A."/>
            <person name="Carro J."/>
            <person name="Camarero S."/>
            <person name="Ferreira P."/>
            <person name="Molpeceres G."/>
            <person name="Ruiz-Duenas F.J."/>
            <person name="Serrano A."/>
            <person name="Henrissat B."/>
            <person name="Drula E."/>
            <person name="Hughes K.W."/>
            <person name="Mata J.L."/>
            <person name="Ishikawa N.K."/>
            <person name="Vargas-Isla R."/>
            <person name="Ushijima S."/>
            <person name="Smith C.A."/>
            <person name="Ahrendt S."/>
            <person name="Andreopoulos W."/>
            <person name="He G."/>
            <person name="Labutti K."/>
            <person name="Lipzen A."/>
            <person name="Ng V."/>
            <person name="Riley R."/>
            <person name="Sandor L."/>
            <person name="Barry K."/>
            <person name="Martinez A.T."/>
            <person name="Xiao Y."/>
            <person name="Gibbons J.G."/>
            <person name="Terashima K."/>
            <person name="Grigoriev I.V."/>
            <person name="Hibbett D.S."/>
        </authorList>
    </citation>
    <scope>NUCLEOTIDE SEQUENCE</scope>
    <source>
        <strain evidence="2">RHP3577 ss4</strain>
    </source>
</reference>
<protein>
    <submittedName>
        <fullName evidence="2">Uncharacterized protein</fullName>
    </submittedName>
</protein>
<feature type="region of interest" description="Disordered" evidence="1">
    <location>
        <begin position="152"/>
        <end position="182"/>
    </location>
</feature>